<comment type="caution">
    <text evidence="1">The sequence shown here is derived from an EMBL/GenBank/DDBJ whole genome shotgun (WGS) entry which is preliminary data.</text>
</comment>
<dbReference type="EMBL" id="JARGEI010000020">
    <property type="protein sequence ID" value="KAJ8713385.1"/>
    <property type="molecule type" value="Genomic_DNA"/>
</dbReference>
<dbReference type="AlphaFoldDB" id="A0AAD7YG81"/>
<dbReference type="PANTHER" id="PTHR20905:SF28">
    <property type="entry name" value="GH28833P-RELATED"/>
    <property type="match status" value="1"/>
</dbReference>
<dbReference type="InterPro" id="IPR016181">
    <property type="entry name" value="Acyl_CoA_acyltransferase"/>
</dbReference>
<dbReference type="GO" id="GO:0008080">
    <property type="term" value="F:N-acetyltransferase activity"/>
    <property type="evidence" value="ECO:0007669"/>
    <property type="project" value="TreeGrafter"/>
</dbReference>
<dbReference type="Gene3D" id="3.40.630.30">
    <property type="match status" value="1"/>
</dbReference>
<dbReference type="Proteomes" id="UP001231518">
    <property type="component" value="Chromosome 4"/>
</dbReference>
<dbReference type="PANTHER" id="PTHR20905">
    <property type="entry name" value="N-ACETYLTRANSFERASE-RELATED"/>
    <property type="match status" value="1"/>
</dbReference>
<protein>
    <recommendedName>
        <fullName evidence="3">N-acetyltransferase domain-containing protein</fullName>
    </recommendedName>
</protein>
<sequence length="256" mass="28003">MVWCTSEDGKYRIESITAATFPGSLKVVREDLIPDEAACIAYEVDKDPLAAEEMLELCADAALDGLSLVAVDNDTGEVVATVFGKLQEKPTPGSTEKSFFEIFTEERCKQPASKGLMDFMVELDAKCDYFNRFGVDCLCEIMFLGTKSEHRRRGLAKMLTKTAVELAKKFKDGPIAPLTIADLGPDYAFMKPRKPVTKPPQLCTGLWSAIGSKRCGEILGFDVLEVISFGDLMYNGRPCSDRIGAITTCEGAALKI</sequence>
<name>A0AAD7YG81_MYTSE</name>
<reference evidence="1" key="1">
    <citation type="submission" date="2023-03" db="EMBL/GenBank/DDBJ databases">
        <title>Chromosome-level genomes of two armyworms, Mythimna separata and Mythimna loreyi, provide insights into the biosynthesis and reception of sex pheromones.</title>
        <authorList>
            <person name="Zhao H."/>
        </authorList>
    </citation>
    <scope>NUCLEOTIDE SEQUENCE</scope>
    <source>
        <strain evidence="1">BeijingLab</strain>
        <tissue evidence="1">Pupa</tissue>
    </source>
</reference>
<dbReference type="SUPFAM" id="SSF55729">
    <property type="entry name" value="Acyl-CoA N-acyltransferases (Nat)"/>
    <property type="match status" value="1"/>
</dbReference>
<accession>A0AAD7YG81</accession>
<organism evidence="1 2">
    <name type="scientific">Mythimna separata</name>
    <name type="common">Oriental armyworm</name>
    <name type="synonym">Pseudaletia separata</name>
    <dbReference type="NCBI Taxonomy" id="271217"/>
    <lineage>
        <taxon>Eukaryota</taxon>
        <taxon>Metazoa</taxon>
        <taxon>Ecdysozoa</taxon>
        <taxon>Arthropoda</taxon>
        <taxon>Hexapoda</taxon>
        <taxon>Insecta</taxon>
        <taxon>Pterygota</taxon>
        <taxon>Neoptera</taxon>
        <taxon>Endopterygota</taxon>
        <taxon>Lepidoptera</taxon>
        <taxon>Glossata</taxon>
        <taxon>Ditrysia</taxon>
        <taxon>Noctuoidea</taxon>
        <taxon>Noctuidae</taxon>
        <taxon>Noctuinae</taxon>
        <taxon>Hadenini</taxon>
        <taxon>Mythimna</taxon>
    </lineage>
</organism>
<proteinExistence type="predicted"/>
<evidence type="ECO:0000313" key="1">
    <source>
        <dbReference type="EMBL" id="KAJ8713385.1"/>
    </source>
</evidence>
<evidence type="ECO:0000313" key="2">
    <source>
        <dbReference type="Proteomes" id="UP001231518"/>
    </source>
</evidence>
<gene>
    <name evidence="1" type="ORF">PYW07_013755</name>
</gene>
<evidence type="ECO:0008006" key="3">
    <source>
        <dbReference type="Google" id="ProtNLM"/>
    </source>
</evidence>
<dbReference type="CDD" id="cd04301">
    <property type="entry name" value="NAT_SF"/>
    <property type="match status" value="1"/>
</dbReference>
<keyword evidence="2" id="KW-1185">Reference proteome</keyword>